<evidence type="ECO:0000259" key="6">
    <source>
        <dbReference type="Pfam" id="PF03813"/>
    </source>
</evidence>
<dbReference type="InterPro" id="IPR005554">
    <property type="entry name" value="NOL6/Upt22"/>
</dbReference>
<feature type="domain" description="Nrap protein" evidence="8">
    <location>
        <begin position="377"/>
        <end position="533"/>
    </location>
</feature>
<comment type="subcellular location">
    <subcellularLocation>
        <location evidence="1 5">Nucleus</location>
        <location evidence="1 5">Nucleolus</location>
    </subcellularLocation>
</comment>
<dbReference type="GO" id="GO:0006409">
    <property type="term" value="P:tRNA export from nucleus"/>
    <property type="evidence" value="ECO:0000318"/>
    <property type="project" value="GO_Central"/>
</dbReference>
<dbReference type="Pfam" id="PF03813">
    <property type="entry name" value="Nrap"/>
    <property type="match status" value="1"/>
</dbReference>
<dbReference type="Pfam" id="PF17406">
    <property type="entry name" value="Nrap_D5"/>
    <property type="match status" value="1"/>
</dbReference>
<dbReference type="InterPro" id="IPR035369">
    <property type="entry name" value="Nrap_D4"/>
</dbReference>
<protein>
    <recommendedName>
        <fullName evidence="14">Nucleolar protein 6</fullName>
    </recommendedName>
</protein>
<dbReference type="Gramene" id="ERN00950">
    <property type="protein sequence ID" value="ERN00950"/>
    <property type="gene ID" value="AMTR_s00002p00062890"/>
</dbReference>
<evidence type="ECO:0000256" key="2">
    <source>
        <dbReference type="ARBA" id="ARBA00006674"/>
    </source>
</evidence>
<evidence type="ECO:0000259" key="11">
    <source>
        <dbReference type="Pfam" id="PF17407"/>
    </source>
</evidence>
<proteinExistence type="inferred from homology"/>
<feature type="domain" description="Nrap protein" evidence="10">
    <location>
        <begin position="736"/>
        <end position="899"/>
    </location>
</feature>
<keyword evidence="4 5" id="KW-0539">Nucleus</keyword>
<dbReference type="OrthoDB" id="10251401at2759"/>
<evidence type="ECO:0000256" key="1">
    <source>
        <dbReference type="ARBA" id="ARBA00004604"/>
    </source>
</evidence>
<organism evidence="12 13">
    <name type="scientific">Amborella trichopoda</name>
    <dbReference type="NCBI Taxonomy" id="13333"/>
    <lineage>
        <taxon>Eukaryota</taxon>
        <taxon>Viridiplantae</taxon>
        <taxon>Streptophyta</taxon>
        <taxon>Embryophyta</taxon>
        <taxon>Tracheophyta</taxon>
        <taxon>Spermatophyta</taxon>
        <taxon>Magnoliopsida</taxon>
        <taxon>Amborellales</taxon>
        <taxon>Amborellaceae</taxon>
        <taxon>Amborella</taxon>
    </lineage>
</organism>
<dbReference type="GO" id="GO:0006364">
    <property type="term" value="P:rRNA processing"/>
    <property type="evidence" value="ECO:0000318"/>
    <property type="project" value="GO_Central"/>
</dbReference>
<evidence type="ECO:0000259" key="7">
    <source>
        <dbReference type="Pfam" id="PF17403"/>
    </source>
</evidence>
<dbReference type="GO" id="GO:0003723">
    <property type="term" value="F:RNA binding"/>
    <property type="evidence" value="ECO:0007669"/>
    <property type="project" value="UniProtKB-KW"/>
</dbReference>
<dbReference type="Pfam" id="PF17404">
    <property type="entry name" value="Nrap_D3"/>
    <property type="match status" value="1"/>
</dbReference>
<reference evidence="13" key="1">
    <citation type="journal article" date="2013" name="Science">
        <title>The Amborella genome and the evolution of flowering plants.</title>
        <authorList>
            <consortium name="Amborella Genome Project"/>
        </authorList>
    </citation>
    <scope>NUCLEOTIDE SEQUENCE [LARGE SCALE GENOMIC DNA]</scope>
</reference>
<feature type="domain" description="Nrap protein" evidence="7">
    <location>
        <begin position="231"/>
        <end position="373"/>
    </location>
</feature>
<dbReference type="Pfam" id="PF17407">
    <property type="entry name" value="Nrap_D6"/>
    <property type="match status" value="1"/>
</dbReference>
<dbReference type="InterPro" id="IPR035368">
    <property type="entry name" value="Nrap_D3"/>
</dbReference>
<accession>W1P1X0</accession>
<feature type="domain" description="Nrap protein" evidence="11">
    <location>
        <begin position="902"/>
        <end position="1012"/>
    </location>
</feature>
<dbReference type="InterPro" id="IPR035371">
    <property type="entry name" value="Nrap_D6"/>
</dbReference>
<dbReference type="Pfam" id="PF17405">
    <property type="entry name" value="Nrap_D4"/>
    <property type="match status" value="1"/>
</dbReference>
<dbReference type="EMBL" id="KI394767">
    <property type="protein sequence ID" value="ERN00950.1"/>
    <property type="molecule type" value="Genomic_DNA"/>
</dbReference>
<dbReference type="KEGG" id="atr:18429023"/>
<dbReference type="STRING" id="13333.W1P1X0"/>
<feature type="domain" description="Nrap protein" evidence="9">
    <location>
        <begin position="562"/>
        <end position="732"/>
    </location>
</feature>
<evidence type="ECO:0000313" key="12">
    <source>
        <dbReference type="EMBL" id="ERN00950.1"/>
    </source>
</evidence>
<dbReference type="OMA" id="NPHGGKE"/>
<dbReference type="GO" id="GO:0032545">
    <property type="term" value="C:CURI complex"/>
    <property type="evidence" value="ECO:0000318"/>
    <property type="project" value="GO_Central"/>
</dbReference>
<dbReference type="PANTHER" id="PTHR17972">
    <property type="entry name" value="NUCLEOLAR RNA-ASSOCIATED PROTEIN"/>
    <property type="match status" value="1"/>
</dbReference>
<dbReference type="InterPro" id="IPR035370">
    <property type="entry name" value="Nrap_D5"/>
</dbReference>
<dbReference type="GO" id="GO:0034456">
    <property type="term" value="C:UTP-C complex"/>
    <property type="evidence" value="ECO:0000318"/>
    <property type="project" value="GO_Central"/>
</dbReference>
<name>W1P1X0_AMBTC</name>
<dbReference type="PANTHER" id="PTHR17972:SF0">
    <property type="entry name" value="NUCLEOLAR PROTEIN 6"/>
    <property type="match status" value="1"/>
</dbReference>
<keyword evidence="3 5" id="KW-0694">RNA-binding</keyword>
<sequence>MTELELKVKQLLEEVAVDYSTTGPLEDAIAAITQSLRSISSEEKVGFETAPKFIEDLGVQANKVKFTFRKPEFIVIGGSYSFKAVARPYLNVDILIRMPKTCFHEKDYLNHRYHAKRCLYLCIIKKHLELCPTVRKIEWSAFRNEARKPILIVHPDVECGVVSEFGIRIIPTAPSLFDTSHLSFNRNNVRAFTTDGLPQATPNYNCSILEDMFLEEDMSFIKQIFMEWKDLREGLLLLKVWARNRSSIYIHDCLNGFIISAILSYLTTESGGKRINHSMTPIQIFRVTLDFIASSKVWDKGLHLHPSSWKNMSEEERKHLPFAVFFGDSSGYHNLAFQFTRSAFLELRDEAAWTLGYMDKYRDSGFEDVFLTKIDFTTKFDYCMRITCKRNCGRVCTSGLFLDKECWRVYEEKVQSLLAEGLTDRANVVRVTWGNTPSDWLIEDGFSKFGDNPLLVGIRVSSLEKAFRMVDVGPSADNKEEAVKFRKFWGQKAELRRFKDGRISESTVWECRQWEKHLIIKRICEYVFSLHLSLSKDDMIIAADQLDFSLLHSGRDPVSFTGDMISAFDSLSKRLRSLEDLPLHVSSVQPLDSAFRQTSVFPPEPHYLAKEKNSSGKSHKFVPSCIQPLEVMIQLEGSGNWPMAYMAVEKTKCAFLLKIAESLQKRWGMMCVASKDEVNVLMAGYAFSLRILHERDPSLLKKPIGNVQTKDISPVKKDLLLCSRHSSMLNGFQGLYPMFGPVVRLAKRWVSSHLFSANLVDEAIELLVAYLFLKPFPFHAPCSRVTGFLRFLRLLSEYDWDLSPLIVDINGELILKDIREINNNFIQSRKPCEENGQTRDQAMFLATSYDRASESWTKLSPTTQDLRRIASYARSSVNLLSGLIEQGGTGARTWESLFRTPLKNYDAVILLHGDRLPYPQRVLFLAELKEGRLVIRGRPSKNFQPYISQEDLKGSFQEARRKLMVNFDPTWCFLEDIKREFPDDFKVWYDSLGGNLIGLTLEKLGPKKRKREGGDEEGRMVDKLRCIGEVGKGFVKSVHVLKIPRS</sequence>
<dbReference type="InterPro" id="IPR035082">
    <property type="entry name" value="Nrap_D1"/>
</dbReference>
<dbReference type="AlphaFoldDB" id="W1P1X0"/>
<gene>
    <name evidence="12" type="ORF">AMTR_s00002p00062890</name>
</gene>
<dbReference type="Proteomes" id="UP000017836">
    <property type="component" value="Unassembled WGS sequence"/>
</dbReference>
<evidence type="ECO:0000259" key="8">
    <source>
        <dbReference type="Pfam" id="PF17404"/>
    </source>
</evidence>
<evidence type="ECO:0000256" key="3">
    <source>
        <dbReference type="ARBA" id="ARBA00022884"/>
    </source>
</evidence>
<evidence type="ECO:0000256" key="4">
    <source>
        <dbReference type="ARBA" id="ARBA00023242"/>
    </source>
</evidence>
<evidence type="ECO:0000259" key="10">
    <source>
        <dbReference type="Pfam" id="PF17406"/>
    </source>
</evidence>
<keyword evidence="13" id="KW-1185">Reference proteome</keyword>
<evidence type="ECO:0008006" key="14">
    <source>
        <dbReference type="Google" id="ProtNLM"/>
    </source>
</evidence>
<dbReference type="Pfam" id="PF17403">
    <property type="entry name" value="Nrap_D2"/>
    <property type="match status" value="1"/>
</dbReference>
<evidence type="ECO:0000313" key="13">
    <source>
        <dbReference type="Proteomes" id="UP000017836"/>
    </source>
</evidence>
<evidence type="ECO:0000259" key="9">
    <source>
        <dbReference type="Pfam" id="PF17405"/>
    </source>
</evidence>
<feature type="domain" description="Nrap protein" evidence="6">
    <location>
        <begin position="92"/>
        <end position="225"/>
    </location>
</feature>
<dbReference type="eggNOG" id="KOG2054">
    <property type="taxonomic scope" value="Eukaryota"/>
</dbReference>
<dbReference type="HOGENOM" id="CLU_003502_0_0_1"/>
<dbReference type="Gene3D" id="1.10.1410.10">
    <property type="match status" value="1"/>
</dbReference>
<dbReference type="InterPro" id="IPR035367">
    <property type="entry name" value="Nrap_D2"/>
</dbReference>
<dbReference type="GO" id="GO:0032040">
    <property type="term" value="C:small-subunit processome"/>
    <property type="evidence" value="ECO:0000318"/>
    <property type="project" value="GO_Central"/>
</dbReference>
<evidence type="ECO:0000256" key="5">
    <source>
        <dbReference type="RuleBase" id="RU364032"/>
    </source>
</evidence>
<comment type="similarity">
    <text evidence="2 5">Belongs to the NRAP family.</text>
</comment>